<dbReference type="GO" id="GO:0050661">
    <property type="term" value="F:NADP binding"/>
    <property type="evidence" value="ECO:0007669"/>
    <property type="project" value="InterPro"/>
</dbReference>
<accession>A0A6A6Q4K3</accession>
<dbReference type="OrthoDB" id="66881at2759"/>
<evidence type="ECO:0000256" key="4">
    <source>
        <dbReference type="ARBA" id="ARBA00022827"/>
    </source>
</evidence>
<proteinExistence type="inferred from homology"/>
<evidence type="ECO:0000256" key="1">
    <source>
        <dbReference type="ARBA" id="ARBA00001974"/>
    </source>
</evidence>
<keyword evidence="4" id="KW-0274">FAD</keyword>
<reference evidence="8" key="1">
    <citation type="journal article" date="2020" name="Stud. Mycol.">
        <title>101 Dothideomycetes genomes: a test case for predicting lifestyles and emergence of pathogens.</title>
        <authorList>
            <person name="Haridas S."/>
            <person name="Albert R."/>
            <person name="Binder M."/>
            <person name="Bloem J."/>
            <person name="Labutti K."/>
            <person name="Salamov A."/>
            <person name="Andreopoulos B."/>
            <person name="Baker S."/>
            <person name="Barry K."/>
            <person name="Bills G."/>
            <person name="Bluhm B."/>
            <person name="Cannon C."/>
            <person name="Castanera R."/>
            <person name="Culley D."/>
            <person name="Daum C."/>
            <person name="Ezra D."/>
            <person name="Gonzalez J."/>
            <person name="Henrissat B."/>
            <person name="Kuo A."/>
            <person name="Liang C."/>
            <person name="Lipzen A."/>
            <person name="Lutzoni F."/>
            <person name="Magnuson J."/>
            <person name="Mondo S."/>
            <person name="Nolan M."/>
            <person name="Ohm R."/>
            <person name="Pangilinan J."/>
            <person name="Park H.-J."/>
            <person name="Ramirez L."/>
            <person name="Alfaro M."/>
            <person name="Sun H."/>
            <person name="Tritt A."/>
            <person name="Yoshinaga Y."/>
            <person name="Zwiers L.-H."/>
            <person name="Turgeon B."/>
            <person name="Goodwin S."/>
            <person name="Spatafora J."/>
            <person name="Crous P."/>
            <person name="Grigoriev I."/>
        </authorList>
    </citation>
    <scope>NUCLEOTIDE SEQUENCE</scope>
    <source>
        <strain evidence="8">CBS 113389</strain>
    </source>
</reference>
<dbReference type="PANTHER" id="PTHR43098:SF3">
    <property type="entry name" value="L-ORNITHINE N(5)-MONOOXYGENASE-RELATED"/>
    <property type="match status" value="1"/>
</dbReference>
<comment type="cofactor">
    <cofactor evidence="1">
        <name>FAD</name>
        <dbReference type="ChEBI" id="CHEBI:57692"/>
    </cofactor>
</comment>
<evidence type="ECO:0000313" key="8">
    <source>
        <dbReference type="EMBL" id="KAF2487235.1"/>
    </source>
</evidence>
<dbReference type="EMBL" id="MU001631">
    <property type="protein sequence ID" value="KAF2487235.1"/>
    <property type="molecule type" value="Genomic_DNA"/>
</dbReference>
<protein>
    <recommendedName>
        <fullName evidence="10">FAD/NAD(P)-binding domain-containing protein</fullName>
    </recommendedName>
</protein>
<dbReference type="GO" id="GO:0050660">
    <property type="term" value="F:flavin adenine dinucleotide binding"/>
    <property type="evidence" value="ECO:0007669"/>
    <property type="project" value="InterPro"/>
</dbReference>
<keyword evidence="7" id="KW-0503">Monooxygenase</keyword>
<evidence type="ECO:0000256" key="6">
    <source>
        <dbReference type="ARBA" id="ARBA00023002"/>
    </source>
</evidence>
<dbReference type="InterPro" id="IPR036188">
    <property type="entry name" value="FAD/NAD-bd_sf"/>
</dbReference>
<dbReference type="Proteomes" id="UP000799767">
    <property type="component" value="Unassembled WGS sequence"/>
</dbReference>
<evidence type="ECO:0000256" key="2">
    <source>
        <dbReference type="ARBA" id="ARBA00010139"/>
    </source>
</evidence>
<dbReference type="SUPFAM" id="SSF51905">
    <property type="entry name" value="FAD/NAD(P)-binding domain"/>
    <property type="match status" value="2"/>
</dbReference>
<evidence type="ECO:0008006" key="10">
    <source>
        <dbReference type="Google" id="ProtNLM"/>
    </source>
</evidence>
<evidence type="ECO:0000256" key="3">
    <source>
        <dbReference type="ARBA" id="ARBA00022630"/>
    </source>
</evidence>
<evidence type="ECO:0000256" key="7">
    <source>
        <dbReference type="ARBA" id="ARBA00023033"/>
    </source>
</evidence>
<keyword evidence="3" id="KW-0285">Flavoprotein</keyword>
<evidence type="ECO:0000256" key="5">
    <source>
        <dbReference type="ARBA" id="ARBA00022857"/>
    </source>
</evidence>
<dbReference type="Pfam" id="PF00743">
    <property type="entry name" value="FMO-like"/>
    <property type="match status" value="1"/>
</dbReference>
<dbReference type="AlphaFoldDB" id="A0A6A6Q4K3"/>
<dbReference type="InterPro" id="IPR020946">
    <property type="entry name" value="Flavin_mOase-like"/>
</dbReference>
<dbReference type="GeneID" id="54479581"/>
<dbReference type="InterPro" id="IPR050775">
    <property type="entry name" value="FAD-binding_Monooxygenases"/>
</dbReference>
<name>A0A6A6Q4K3_9PEZI</name>
<dbReference type="PANTHER" id="PTHR43098">
    <property type="entry name" value="L-ORNITHINE N(5)-MONOOXYGENASE-RELATED"/>
    <property type="match status" value="1"/>
</dbReference>
<evidence type="ECO:0000313" key="9">
    <source>
        <dbReference type="Proteomes" id="UP000799767"/>
    </source>
</evidence>
<gene>
    <name evidence="8" type="ORF">BDY17DRAFT_6504</name>
</gene>
<keyword evidence="9" id="KW-1185">Reference proteome</keyword>
<organism evidence="8 9">
    <name type="scientific">Neohortaea acidophila</name>
    <dbReference type="NCBI Taxonomy" id="245834"/>
    <lineage>
        <taxon>Eukaryota</taxon>
        <taxon>Fungi</taxon>
        <taxon>Dikarya</taxon>
        <taxon>Ascomycota</taxon>
        <taxon>Pezizomycotina</taxon>
        <taxon>Dothideomycetes</taxon>
        <taxon>Dothideomycetidae</taxon>
        <taxon>Mycosphaerellales</taxon>
        <taxon>Teratosphaeriaceae</taxon>
        <taxon>Neohortaea</taxon>
    </lineage>
</organism>
<dbReference type="Gene3D" id="3.50.50.60">
    <property type="entry name" value="FAD/NAD(P)-binding domain"/>
    <property type="match status" value="3"/>
</dbReference>
<comment type="similarity">
    <text evidence="2">Belongs to the FAD-binding monooxygenase family.</text>
</comment>
<dbReference type="GO" id="GO:0004499">
    <property type="term" value="F:N,N-dimethylaniline monooxygenase activity"/>
    <property type="evidence" value="ECO:0007669"/>
    <property type="project" value="InterPro"/>
</dbReference>
<keyword evidence="6" id="KW-0560">Oxidoreductase</keyword>
<dbReference type="RefSeq" id="XP_033593804.1">
    <property type="nucleotide sequence ID" value="XM_033738579.1"/>
</dbReference>
<sequence>MPAFRRELFEGQSKANAQENGAATQNGVHPTETLDAVVVGAGFAGVYIHYKLQKAGFKSKIIEAGDALGGIWAWNRYPDARVDSQYPIYAYSIPEVYEDWYWNSDYPDHNDMRAYFEHVDKKLGIKKDTYFDTAVETATWDDEECMWTLKCNTGLVVKARHFAACIGFAAKRYFPVEWEGYENFEGFMCHSSFWPKDDVDVRGKKVAVIGTGATGVQIAQNWGRHVGENGSLKIFQRTPNYACPMNIKYLTKEQQDVDKERYPELFDQRWVNYNGFLYQFRDESMFDYTPEQRKELFDMLWNMGGFRYLMNNTKDLTRDFKANRIGYDYWRDRIHERVEDPETAEILAPKEPPHLFGGKRLSLEQDYYDNFNKPNVHIVDMKRSPIVKFEKNGIRQEDGTFHELDIVALATGFDSITGGMNAIEIRGKNGELLNGKWKDGVYTYLGMTSTGFPNFYFTYGPQGPTAFSNGPSCNELQGDWIVDVMQYMKDHGLKSIDPKKKEELRWKQTVTELSLVGVRGHTHSWYDGSNIPGKKVEPLNYAGGIPVYIKEISHETKNEYPGFDLR</sequence>
<keyword evidence="5" id="KW-0521">NADP</keyword>